<accession>A0A2G8L1G8</accession>
<dbReference type="OrthoDB" id="6129702at2759"/>
<proteinExistence type="predicted"/>
<protein>
    <submittedName>
        <fullName evidence="2">Uncharacterized protein</fullName>
    </submittedName>
</protein>
<feature type="compositionally biased region" description="Basic and acidic residues" evidence="1">
    <location>
        <begin position="186"/>
        <end position="196"/>
    </location>
</feature>
<dbReference type="AlphaFoldDB" id="A0A2G8L1G8"/>
<feature type="compositionally biased region" description="Acidic residues" evidence="1">
    <location>
        <begin position="307"/>
        <end position="317"/>
    </location>
</feature>
<feature type="region of interest" description="Disordered" evidence="1">
    <location>
        <begin position="66"/>
        <end position="143"/>
    </location>
</feature>
<comment type="caution">
    <text evidence="2">The sequence shown here is derived from an EMBL/GenBank/DDBJ whole genome shotgun (WGS) entry which is preliminary data.</text>
</comment>
<feature type="region of interest" description="Disordered" evidence="1">
    <location>
        <begin position="224"/>
        <end position="325"/>
    </location>
</feature>
<evidence type="ECO:0000313" key="2">
    <source>
        <dbReference type="EMBL" id="PIK54097.1"/>
    </source>
</evidence>
<evidence type="ECO:0000313" key="3">
    <source>
        <dbReference type="Proteomes" id="UP000230750"/>
    </source>
</evidence>
<keyword evidence="3" id="KW-1185">Reference proteome</keyword>
<feature type="compositionally biased region" description="Acidic residues" evidence="1">
    <location>
        <begin position="239"/>
        <end position="252"/>
    </location>
</feature>
<organism evidence="2 3">
    <name type="scientific">Stichopus japonicus</name>
    <name type="common">Sea cucumber</name>
    <dbReference type="NCBI Taxonomy" id="307972"/>
    <lineage>
        <taxon>Eukaryota</taxon>
        <taxon>Metazoa</taxon>
        <taxon>Echinodermata</taxon>
        <taxon>Eleutherozoa</taxon>
        <taxon>Echinozoa</taxon>
        <taxon>Holothuroidea</taxon>
        <taxon>Aspidochirotacea</taxon>
        <taxon>Aspidochirotida</taxon>
        <taxon>Stichopodidae</taxon>
        <taxon>Apostichopus</taxon>
    </lineage>
</organism>
<feature type="compositionally biased region" description="Basic and acidic residues" evidence="1">
    <location>
        <begin position="123"/>
        <end position="141"/>
    </location>
</feature>
<gene>
    <name evidence="2" type="ORF">BSL78_09025</name>
</gene>
<dbReference type="EMBL" id="MRZV01000264">
    <property type="protein sequence ID" value="PIK54097.1"/>
    <property type="molecule type" value="Genomic_DNA"/>
</dbReference>
<evidence type="ECO:0000256" key="1">
    <source>
        <dbReference type="SAM" id="MobiDB-lite"/>
    </source>
</evidence>
<feature type="region of interest" description="Disordered" evidence="1">
    <location>
        <begin position="1"/>
        <end position="27"/>
    </location>
</feature>
<name>A0A2G8L1G8_STIJA</name>
<sequence length="325" mass="35552">MISTDRDEGQTAESQPQESQAGIIRADDYSAEEVRAAAGLKNLKSMFEKGGVSNIQARAEREKIEVKALGEADEGPAQGVAENVPKEREVDVVTAGSDLERAPKSLEDFSQDESNKSVSESTPLRRDDVVRSDEPLEEQAHLAEGTRSLLTRWEKGEVEHAEEKPKEVIGDAKDMKADMQFSESEPAVRGDLVRESDETDEAIPEGVTKGIRQNIEGGAEFQVEVNVVAEDEPKRLSEGTEEEQQGEEEECAQFEVNVEVNGNLTPEENGHREEDSASTPNGHYQNDDDSAEVDPSAEIKAARAAAMEEEEEVDEGQAEVLVDIS</sequence>
<feature type="compositionally biased region" description="Polar residues" evidence="1">
    <location>
        <begin position="11"/>
        <end position="20"/>
    </location>
</feature>
<dbReference type="Proteomes" id="UP000230750">
    <property type="component" value="Unassembled WGS sequence"/>
</dbReference>
<feature type="region of interest" description="Disordered" evidence="1">
    <location>
        <begin position="181"/>
        <end position="208"/>
    </location>
</feature>
<feature type="compositionally biased region" description="Basic and acidic residues" evidence="1">
    <location>
        <begin position="98"/>
        <end position="107"/>
    </location>
</feature>
<reference evidence="2 3" key="1">
    <citation type="journal article" date="2017" name="PLoS Biol.">
        <title>The sea cucumber genome provides insights into morphological evolution and visceral regeneration.</title>
        <authorList>
            <person name="Zhang X."/>
            <person name="Sun L."/>
            <person name="Yuan J."/>
            <person name="Sun Y."/>
            <person name="Gao Y."/>
            <person name="Zhang L."/>
            <person name="Li S."/>
            <person name="Dai H."/>
            <person name="Hamel J.F."/>
            <person name="Liu C."/>
            <person name="Yu Y."/>
            <person name="Liu S."/>
            <person name="Lin W."/>
            <person name="Guo K."/>
            <person name="Jin S."/>
            <person name="Xu P."/>
            <person name="Storey K.B."/>
            <person name="Huan P."/>
            <person name="Zhang T."/>
            <person name="Zhou Y."/>
            <person name="Zhang J."/>
            <person name="Lin C."/>
            <person name="Li X."/>
            <person name="Xing L."/>
            <person name="Huo D."/>
            <person name="Sun M."/>
            <person name="Wang L."/>
            <person name="Mercier A."/>
            <person name="Li F."/>
            <person name="Yang H."/>
            <person name="Xiang J."/>
        </authorList>
    </citation>
    <scope>NUCLEOTIDE SEQUENCE [LARGE SCALE GENOMIC DNA]</scope>
    <source>
        <strain evidence="2">Shaxun</strain>
        <tissue evidence="2">Muscle</tissue>
    </source>
</reference>